<reference evidence="1 2" key="1">
    <citation type="submission" date="2019-03" db="EMBL/GenBank/DDBJ databases">
        <title>Genomic Encyclopedia of Archaeal and Bacterial Type Strains, Phase II (KMG-II): from individual species to whole genera.</title>
        <authorList>
            <person name="Goeker M."/>
        </authorList>
    </citation>
    <scope>NUCLEOTIDE SEQUENCE [LARGE SCALE GENOMIC DNA]</scope>
    <source>
        <strain evidence="1 2">DSM 25687</strain>
    </source>
</reference>
<dbReference type="PANTHER" id="PTHR47197">
    <property type="entry name" value="PROTEIN NIRF"/>
    <property type="match status" value="1"/>
</dbReference>
<evidence type="ECO:0000313" key="1">
    <source>
        <dbReference type="EMBL" id="TDP59450.1"/>
    </source>
</evidence>
<dbReference type="InterPro" id="IPR031815">
    <property type="entry name" value="DUF5074"/>
</dbReference>
<dbReference type="Gene3D" id="2.130.10.10">
    <property type="entry name" value="YVTN repeat-like/Quinoprotein amine dehydrogenase"/>
    <property type="match status" value="1"/>
</dbReference>
<comment type="caution">
    <text evidence="1">The sequence shown here is derived from an EMBL/GenBank/DDBJ whole genome shotgun (WGS) entry which is preliminary data.</text>
</comment>
<dbReference type="RefSeq" id="WP_133532980.1">
    <property type="nucleotide sequence ID" value="NZ_SNXR01000013.1"/>
</dbReference>
<organism evidence="1 2">
    <name type="scientific">Flavobacterium dankookense</name>
    <dbReference type="NCBI Taxonomy" id="706186"/>
    <lineage>
        <taxon>Bacteria</taxon>
        <taxon>Pseudomonadati</taxon>
        <taxon>Bacteroidota</taxon>
        <taxon>Flavobacteriia</taxon>
        <taxon>Flavobacteriales</taxon>
        <taxon>Flavobacteriaceae</taxon>
        <taxon>Flavobacterium</taxon>
    </lineage>
</organism>
<dbReference type="PROSITE" id="PS51257">
    <property type="entry name" value="PROKAR_LIPOPROTEIN"/>
    <property type="match status" value="1"/>
</dbReference>
<dbReference type="InterPro" id="IPR011048">
    <property type="entry name" value="Haem_d1_sf"/>
</dbReference>
<dbReference type="AlphaFoldDB" id="A0A4R6QB69"/>
<proteinExistence type="predicted"/>
<sequence length="355" mass="38347">MNFKKLFFAAIIGSSLFTSCTDDDANETPLGNYDNGVLILNQGGFGYGNASLSYFSNDLSTFQNTIFSLVNPTITLGDTAQDIGFYTNLAYIVLNGSSKIEIVNRFTLAHVGTISEGLSNPRYIQFARGKAYVTNWGNGGSTTDDFVAVINLATNTVSSTIAVAEGPERIIEENDKLYVAHSGGFGYGNTISVINAATDALQTTIAVGDVPNSIEEEDGYLYVICGGKPFWTQDETLGKLVKIRLSNNTVTSTISFPEGQHPSNLVIENNSLYYTVDSGIYKKTLSANTLPATELFSISEQSEYDVYSFAVKNNKIFVGDAVDYSSNGKVYVYSLDGDLLANKTVGVIPAGFYFN</sequence>
<gene>
    <name evidence="1" type="ORF">BC748_1702</name>
</gene>
<dbReference type="Pfam" id="PF16819">
    <property type="entry name" value="DUF5074"/>
    <property type="match status" value="1"/>
</dbReference>
<dbReference type="PANTHER" id="PTHR47197:SF3">
    <property type="entry name" value="DIHYDRO-HEME D1 DEHYDROGENASE"/>
    <property type="match status" value="1"/>
</dbReference>
<dbReference type="EMBL" id="SNXR01000013">
    <property type="protein sequence ID" value="TDP59450.1"/>
    <property type="molecule type" value="Genomic_DNA"/>
</dbReference>
<dbReference type="InterPro" id="IPR051200">
    <property type="entry name" value="Host-pathogen_enzymatic-act"/>
</dbReference>
<dbReference type="SUPFAM" id="SSF51004">
    <property type="entry name" value="C-terminal (heme d1) domain of cytochrome cd1-nitrite reductase"/>
    <property type="match status" value="1"/>
</dbReference>
<evidence type="ECO:0000313" key="2">
    <source>
        <dbReference type="Proteomes" id="UP000295260"/>
    </source>
</evidence>
<protein>
    <submittedName>
        <fullName evidence="1">YVTN family beta-propeller protein</fullName>
    </submittedName>
</protein>
<accession>A0A4R6QB69</accession>
<dbReference type="OrthoDB" id="9773938at2"/>
<name>A0A4R6QB69_9FLAO</name>
<keyword evidence="2" id="KW-1185">Reference proteome</keyword>
<dbReference type="InterPro" id="IPR015943">
    <property type="entry name" value="WD40/YVTN_repeat-like_dom_sf"/>
</dbReference>
<dbReference type="Proteomes" id="UP000295260">
    <property type="component" value="Unassembled WGS sequence"/>
</dbReference>